<evidence type="ECO:0000256" key="1">
    <source>
        <dbReference type="SAM" id="MobiDB-lite"/>
    </source>
</evidence>
<feature type="compositionally biased region" description="Basic residues" evidence="1">
    <location>
        <begin position="136"/>
        <end position="150"/>
    </location>
</feature>
<feature type="compositionally biased region" description="Basic and acidic residues" evidence="1">
    <location>
        <begin position="1109"/>
        <end position="1120"/>
    </location>
</feature>
<dbReference type="GO" id="GO:0005634">
    <property type="term" value="C:nucleus"/>
    <property type="evidence" value="ECO:0000318"/>
    <property type="project" value="GO_Central"/>
</dbReference>
<feature type="compositionally biased region" description="Low complexity" evidence="1">
    <location>
        <begin position="1048"/>
        <end position="1069"/>
    </location>
</feature>
<dbReference type="VEuPathDB" id="FungiDB:NCU04609"/>
<dbReference type="GO" id="GO:0006357">
    <property type="term" value="P:regulation of transcription by RNA polymerase II"/>
    <property type="evidence" value="ECO:0000318"/>
    <property type="project" value="GO_Central"/>
</dbReference>
<dbReference type="GO" id="GO:0000978">
    <property type="term" value="F:RNA polymerase II cis-regulatory region sequence-specific DNA binding"/>
    <property type="evidence" value="ECO:0000318"/>
    <property type="project" value="GO_Central"/>
</dbReference>
<dbReference type="GO" id="GO:0000981">
    <property type="term" value="F:DNA-binding transcription factor activity, RNA polymerase II-specific"/>
    <property type="evidence" value="ECO:0000318"/>
    <property type="project" value="GO_Central"/>
</dbReference>
<dbReference type="STRING" id="367110.Q1K6B1"/>
<feature type="region of interest" description="Disordered" evidence="1">
    <location>
        <begin position="779"/>
        <end position="827"/>
    </location>
</feature>
<protein>
    <recommendedName>
        <fullName evidence="4">Pentatricopeptide repeat protein</fullName>
    </recommendedName>
</protein>
<feature type="compositionally biased region" description="Low complexity" evidence="1">
    <location>
        <begin position="994"/>
        <end position="1012"/>
    </location>
</feature>
<feature type="compositionally biased region" description="Low complexity" evidence="1">
    <location>
        <begin position="1128"/>
        <end position="1138"/>
    </location>
</feature>
<dbReference type="Proteomes" id="UP000001805">
    <property type="component" value="Chromosome 2, Linkage Group V"/>
</dbReference>
<evidence type="ECO:0008006" key="4">
    <source>
        <dbReference type="Google" id="ProtNLM"/>
    </source>
</evidence>
<dbReference type="RefSeq" id="XP_958852.1">
    <property type="nucleotide sequence ID" value="XM_953759.2"/>
</dbReference>
<dbReference type="PANTHER" id="PTHR45725:SF18">
    <property type="entry name" value="ORC1-LIKE AAA ATPASE DOMAIN-CONTAINING PROTEIN"/>
    <property type="match status" value="1"/>
</dbReference>
<feature type="compositionally biased region" description="Acidic residues" evidence="1">
    <location>
        <begin position="1013"/>
        <end position="1022"/>
    </location>
</feature>
<dbReference type="HOGENOM" id="CLU_277316_0_0_1"/>
<dbReference type="GeneID" id="3874999"/>
<keyword evidence="3" id="KW-1185">Reference proteome</keyword>
<feature type="compositionally biased region" description="Low complexity" evidence="1">
    <location>
        <begin position="779"/>
        <end position="804"/>
    </location>
</feature>
<dbReference type="OrthoDB" id="185373at2759"/>
<evidence type="ECO:0000313" key="3">
    <source>
        <dbReference type="Proteomes" id="UP000001805"/>
    </source>
</evidence>
<dbReference type="InParanoid" id="Q1K6B1"/>
<organism evidence="2 3">
    <name type="scientific">Neurospora crassa (strain ATCC 24698 / 74-OR23-1A / CBS 708.71 / DSM 1257 / FGSC 987)</name>
    <dbReference type="NCBI Taxonomy" id="367110"/>
    <lineage>
        <taxon>Eukaryota</taxon>
        <taxon>Fungi</taxon>
        <taxon>Dikarya</taxon>
        <taxon>Ascomycota</taxon>
        <taxon>Pezizomycotina</taxon>
        <taxon>Sordariomycetes</taxon>
        <taxon>Sordariomycetidae</taxon>
        <taxon>Sordariales</taxon>
        <taxon>Sordariaceae</taxon>
        <taxon>Neurospora</taxon>
    </lineage>
</organism>
<dbReference type="AlphaFoldDB" id="Q1K6B1"/>
<dbReference type="InterPro" id="IPR011990">
    <property type="entry name" value="TPR-like_helical_dom_sf"/>
</dbReference>
<dbReference type="Gene3D" id="1.25.40.10">
    <property type="entry name" value="Tetratricopeptide repeat domain"/>
    <property type="match status" value="1"/>
</dbReference>
<dbReference type="PANTHER" id="PTHR45725">
    <property type="entry name" value="FORMIN HOMOLOGY 2 FAMILY MEMBER"/>
    <property type="match status" value="1"/>
</dbReference>
<dbReference type="PaxDb" id="5141-EFNCRP00000005883"/>
<evidence type="ECO:0000313" key="2">
    <source>
        <dbReference type="EMBL" id="EAA29616.1"/>
    </source>
</evidence>
<reference evidence="2 3" key="1">
    <citation type="journal article" date="2003" name="Nature">
        <title>The genome sequence of the filamentous fungus Neurospora crassa.</title>
        <authorList>
            <person name="Galagan J.E."/>
            <person name="Calvo S.E."/>
            <person name="Borkovich K.A."/>
            <person name="Selker E.U."/>
            <person name="Read N.D."/>
            <person name="Jaffe D."/>
            <person name="FitzHugh W."/>
            <person name="Ma L.J."/>
            <person name="Smirnov S."/>
            <person name="Purcell S."/>
            <person name="Rehman B."/>
            <person name="Elkins T."/>
            <person name="Engels R."/>
            <person name="Wang S."/>
            <person name="Nielsen C.B."/>
            <person name="Butler J."/>
            <person name="Endrizzi M."/>
            <person name="Qui D."/>
            <person name="Ianakiev P."/>
            <person name="Bell-Pedersen D."/>
            <person name="Nelson M.A."/>
            <person name="Werner-Washburne M."/>
            <person name="Selitrennikoff C.P."/>
            <person name="Kinsey J.A."/>
            <person name="Braun E.L."/>
            <person name="Zelter A."/>
            <person name="Schulte U."/>
            <person name="Kothe G.O."/>
            <person name="Jedd G."/>
            <person name="Mewes W."/>
            <person name="Staben C."/>
            <person name="Marcotte E."/>
            <person name="Greenberg D."/>
            <person name="Roy A."/>
            <person name="Foley K."/>
            <person name="Naylor J."/>
            <person name="Stange-Thomann N."/>
            <person name="Barrett R."/>
            <person name="Gnerre S."/>
            <person name="Kamal M."/>
            <person name="Kamvysselis M."/>
            <person name="Mauceli E."/>
            <person name="Bielke C."/>
            <person name="Rudd S."/>
            <person name="Frishman D."/>
            <person name="Krystofova S."/>
            <person name="Rasmussen C."/>
            <person name="Metzenberg R.L."/>
            <person name="Perkins D.D."/>
            <person name="Kroken S."/>
            <person name="Cogoni C."/>
            <person name="Macino G."/>
            <person name="Catcheside D."/>
            <person name="Li W."/>
            <person name="Pratt R.J."/>
            <person name="Osmani S.A."/>
            <person name="DeSouza C.P."/>
            <person name="Glass L."/>
            <person name="Orbach M.J."/>
            <person name="Berglund J.A."/>
            <person name="Voelker R."/>
            <person name="Yarden O."/>
            <person name="Plamann M."/>
            <person name="Seiler S."/>
            <person name="Dunlap J."/>
            <person name="Radford A."/>
            <person name="Aramayo R."/>
            <person name="Natvig D.O."/>
            <person name="Alex L.A."/>
            <person name="Mannhaupt G."/>
            <person name="Ebbole D.J."/>
            <person name="Freitag M."/>
            <person name="Paulsen I."/>
            <person name="Sachs M.S."/>
            <person name="Lander E.S."/>
            <person name="Nusbaum C."/>
            <person name="Birren B."/>
        </authorList>
    </citation>
    <scope>NUCLEOTIDE SEQUENCE [LARGE SCALE GENOMIC DNA]</scope>
    <source>
        <strain evidence="3">ATCC 24698 / 74-OR23-1A / CBS 708.71 / DSM 1257 / FGSC 987</strain>
    </source>
</reference>
<feature type="region of interest" description="Disordered" evidence="1">
    <location>
        <begin position="77"/>
        <end position="155"/>
    </location>
</feature>
<sequence>MSLGVKQLWRVLSNPNGARGLSLIPRECTPALARAAPTSSRSTLRALHNQAPSLPDQSQPDDAEFEANDVRRRQHTTTEIHDSGENPAPAAQTPTEPSRASPPPPPPPLPREEAQEQAHTQAGDVQDCQNDSSPAKKAKKAKPAKPKRGRGSGLVNRLAKVPVRAHPVLESVFVRPVTEYPDQYETRGSVRTHMKDNHRQKMVMGTRVPSNRTDWRAVLRNLLQSTPMYLPEQFADNVKVIIPRETAPRLLSDSEYSVWDIKSRTSCGMVLYRAGDAGYEEGTEDQQPYLIIWGHHHSVNTAIDEILGVTRKVTIISRTKGTEKVLWNGKVDSKEPIVFVSAHRTPSQLAPYHVNIRADEFPKPEEWTRKTFEEYVDALIKSRMPSALASKLYPEHGWHEMAVIEQLVAVFNDEVAAQFVTNAAFKMALHYMTRGGETWRPEVLSMFNYAKSGRVRLDVGVFNILAEAAVKTRSLYRFSAVLYLLVTHGYQPNLRTWILFLRMFEAEEVKRYVLQAMHDRGLFNARGALRMVADEMAPHDAYRAVQLGWDVPTFLAKQDELYGANRKWVSIDALNKIFHVFGSYSMFAEIRQLLDLIFAGKLIAYPDHVTVNTILTHCRAQKKLDLAVEFIQLFEGHRAKNNETPLKLDNLACDILFDLAQWHKKPHVLSTIWRYAHLVNSTTFHMRQKGTILLKMDAGKLKEEKPLKRLKLGDEERVLFVRNLLLGEFIQANGGDEVFGKIIAGIAKREQKHQQKMEEIDDDDRIPPSLGDWFHSQSLLDPSSSPTISPSSSSAAASLPASSSNPDHNRSSILQPQSQSSANEPESTTWGNIYGSFRSWSFASKYLHLEPSAPIGSLLQQALDRDRDLHLALRTEGLDRHAIEELMKPVEIPTKLRPKPAFEEVKKIFKREGEVTKRGVKKVGVKEGDRDGDEEVQEAMALGPVDGQALDNWLNGGGSGNEVVPAEKNAHVDETAATKPQPTSLPDESKKVVVETQKQEQQQQQLTAATVEAEVEAEVEVELEAKGSPENKVKEEEEAHKRAEKETTTTTSKSKTSPAASASASASAPAPAPAPAPTQPTTSPLTTSSPLPTPPTTSPQSTKPTTKPPTKERKTKEEAANLKLRFPSSSSSSSSSSSGKRVKWEDLADL</sequence>
<feature type="compositionally biased region" description="Low complexity" evidence="1">
    <location>
        <begin position="1079"/>
        <end position="1090"/>
    </location>
</feature>
<proteinExistence type="predicted"/>
<feature type="compositionally biased region" description="Polar residues" evidence="1">
    <location>
        <begin position="811"/>
        <end position="827"/>
    </location>
</feature>
<feature type="region of interest" description="Disordered" evidence="1">
    <location>
        <begin position="952"/>
        <end position="1150"/>
    </location>
</feature>
<dbReference type="GO" id="GO:0000785">
    <property type="term" value="C:chromatin"/>
    <property type="evidence" value="ECO:0000318"/>
    <property type="project" value="GO_Central"/>
</dbReference>
<name>Q1K6B1_NEUCR</name>
<dbReference type="EMBL" id="CM002240">
    <property type="protein sequence ID" value="EAA29616.1"/>
    <property type="molecule type" value="Genomic_DNA"/>
</dbReference>
<feature type="compositionally biased region" description="Pro residues" evidence="1">
    <location>
        <begin position="100"/>
        <end position="109"/>
    </location>
</feature>
<gene>
    <name evidence="2" type="ORF">NCU04609</name>
</gene>
<dbReference type="KEGG" id="ncr:NCU04609"/>
<feature type="compositionally biased region" description="Basic and acidic residues" evidence="1">
    <location>
        <begin position="1023"/>
        <end position="1047"/>
    </location>
</feature>
<accession>Q1K6B1</accession>
<dbReference type="OMA" id="IPRECTP"/>
<dbReference type="InterPro" id="IPR051425">
    <property type="entry name" value="Formin_Homology"/>
</dbReference>